<feature type="domain" description="DUF4185" evidence="2">
    <location>
        <begin position="58"/>
        <end position="372"/>
    </location>
</feature>
<dbReference type="PROSITE" id="PS51257">
    <property type="entry name" value="PROKAR_LIPOPROTEIN"/>
    <property type="match status" value="1"/>
</dbReference>
<evidence type="ECO:0000256" key="1">
    <source>
        <dbReference type="SAM" id="SignalP"/>
    </source>
</evidence>
<keyword evidence="4" id="KW-1185">Reference proteome</keyword>
<reference evidence="3 4" key="1">
    <citation type="submission" date="2020-08" db="EMBL/GenBank/DDBJ databases">
        <title>Cohnella phylogeny.</title>
        <authorList>
            <person name="Dunlap C."/>
        </authorList>
    </citation>
    <scope>NUCLEOTIDE SEQUENCE [LARGE SCALE GENOMIC DNA]</scope>
    <source>
        <strain evidence="3 4">DSM 103658</strain>
    </source>
</reference>
<comment type="caution">
    <text evidence="3">The sequence shown here is derived from an EMBL/GenBank/DDBJ whole genome shotgun (WGS) entry which is preliminary data.</text>
</comment>
<evidence type="ECO:0000313" key="4">
    <source>
        <dbReference type="Proteomes" id="UP000574133"/>
    </source>
</evidence>
<dbReference type="AlphaFoldDB" id="A0A841TGQ7"/>
<dbReference type="EMBL" id="JACJVN010000055">
    <property type="protein sequence ID" value="MBB6678420.1"/>
    <property type="molecule type" value="Genomic_DNA"/>
</dbReference>
<evidence type="ECO:0000259" key="2">
    <source>
        <dbReference type="Pfam" id="PF13810"/>
    </source>
</evidence>
<dbReference type="Proteomes" id="UP000574133">
    <property type="component" value="Unassembled WGS sequence"/>
</dbReference>
<evidence type="ECO:0000313" key="3">
    <source>
        <dbReference type="EMBL" id="MBB6678420.1"/>
    </source>
</evidence>
<protein>
    <submittedName>
        <fullName evidence="3">DUF4185 domain-containing protein</fullName>
    </submittedName>
</protein>
<name>A0A841TGQ7_9BACL</name>
<dbReference type="Pfam" id="PF13810">
    <property type="entry name" value="DUF4185"/>
    <property type="match status" value="1"/>
</dbReference>
<feature type="chain" id="PRO_5032361620" evidence="1">
    <location>
        <begin position="28"/>
        <end position="377"/>
    </location>
</feature>
<sequence length="377" mass="41444">MRLKVRMISLTAGLALLLSGCSGRSEANPQLGGDKDGAFLLKGVSDVEQVSQITGADSPNKTDQYAVFGTDLGSMINDGDKTYFVFGDTFATRAEGQIGGGGDYWRSNTMAYTTDDNPADGITLDGMIVDEIGLAKELLPSKKTDFDEMTKIPTYGIAANGALYLYYMSVNHWGDSGQWDSNYASTAKSTDGGQNWTLLDDLKWPGDSNFIQVSPYKLKVDDSHSDIYFWGIQSGRFGDGGVKLMKVAEPDIETADAYLYYAGQDEKGEPIWSSDLAQAKTVVDDTVGELSVVWNPYLQRWLMTYLREGQGVVIREGLAPWGPWGDAIDLVTAGEQPGLYAPFMNERYIADGGKTIYFTLSLWNPYNVFWFKASLEK</sequence>
<gene>
    <name evidence="3" type="ORF">H4Q31_14020</name>
</gene>
<organism evidence="3 4">
    <name type="scientific">Cohnella lubricantis</name>
    <dbReference type="NCBI Taxonomy" id="2163172"/>
    <lineage>
        <taxon>Bacteria</taxon>
        <taxon>Bacillati</taxon>
        <taxon>Bacillota</taxon>
        <taxon>Bacilli</taxon>
        <taxon>Bacillales</taxon>
        <taxon>Paenibacillaceae</taxon>
        <taxon>Cohnella</taxon>
    </lineage>
</organism>
<dbReference type="InterPro" id="IPR025442">
    <property type="entry name" value="DUF4185"/>
</dbReference>
<keyword evidence="1" id="KW-0732">Signal</keyword>
<feature type="signal peptide" evidence="1">
    <location>
        <begin position="1"/>
        <end position="27"/>
    </location>
</feature>
<accession>A0A841TGQ7</accession>
<proteinExistence type="predicted"/>